<comment type="caution">
    <text evidence="1">The sequence shown here is derived from an EMBL/GenBank/DDBJ whole genome shotgun (WGS) entry which is preliminary data.</text>
</comment>
<reference evidence="1 2" key="1">
    <citation type="journal article" date="2013" name="Genome Announc.">
        <title>Multiple genome sequences of Helicobacter pylori strains of diverse disease and antibiotic resistance backgrounds from Malaysia.</title>
        <authorList>
            <person name="Rehvathy V."/>
            <person name="Tan M.H."/>
            <person name="Gunaletchumy S.P."/>
            <person name="Teh X."/>
            <person name="Wang S."/>
            <person name="Baybayan P."/>
            <person name="Singh S."/>
            <person name="Ashby M."/>
            <person name="Kaakoush N.O."/>
            <person name="Mitchell H.M."/>
            <person name="Croft L.J."/>
            <person name="Goh K.L."/>
            <person name="Loke M.F."/>
            <person name="Vadivelu J."/>
        </authorList>
    </citation>
    <scope>NUCLEOTIDE SEQUENCE [LARGE SCALE GENOMIC DNA]</scope>
    <source>
        <strain evidence="1 2">UM114</strain>
    </source>
</reference>
<protein>
    <submittedName>
        <fullName evidence="1">Uncharacterized protein</fullName>
    </submittedName>
</protein>
<name>T0EU22_HELPX</name>
<dbReference type="PATRIC" id="fig|1355531.3.peg.780"/>
<dbReference type="Proteomes" id="UP000015605">
    <property type="component" value="Unassembled WGS sequence"/>
</dbReference>
<sequence>MNALFKYSNSIKSPIIGAYIGIQSENQTPPTLIFQPLKDCIKGLDGYFYVLIIP</sequence>
<organism evidence="1 2">
    <name type="scientific">Helicobacter pylori UM114</name>
    <dbReference type="NCBI Taxonomy" id="1355531"/>
    <lineage>
        <taxon>Bacteria</taxon>
        <taxon>Pseudomonadati</taxon>
        <taxon>Campylobacterota</taxon>
        <taxon>Epsilonproteobacteria</taxon>
        <taxon>Campylobacterales</taxon>
        <taxon>Helicobacteraceae</taxon>
        <taxon>Helicobacter</taxon>
    </lineage>
</organism>
<evidence type="ECO:0000313" key="1">
    <source>
        <dbReference type="EMBL" id="EPZ92964.1"/>
    </source>
</evidence>
<proteinExistence type="predicted"/>
<gene>
    <name evidence="1" type="ORF">N207_07290</name>
</gene>
<evidence type="ECO:0000313" key="2">
    <source>
        <dbReference type="Proteomes" id="UP000015605"/>
    </source>
</evidence>
<dbReference type="EMBL" id="AUSS01000013">
    <property type="protein sequence ID" value="EPZ92964.1"/>
    <property type="molecule type" value="Genomic_DNA"/>
</dbReference>
<accession>T0EU22</accession>
<dbReference type="AlphaFoldDB" id="T0EU22"/>